<dbReference type="InterPro" id="IPR001164">
    <property type="entry name" value="ArfGAP_dom"/>
</dbReference>
<dbReference type="GO" id="GO:0005096">
    <property type="term" value="F:GTPase activator activity"/>
    <property type="evidence" value="ECO:0007669"/>
    <property type="project" value="InterPro"/>
</dbReference>
<dbReference type="Pfam" id="PF01412">
    <property type="entry name" value="ArfGap"/>
    <property type="match status" value="1"/>
</dbReference>
<dbReference type="InterPro" id="IPR052227">
    <property type="entry name" value="Arf-Rho-GAP_ANK-PH_domain"/>
</dbReference>
<protein>
    <submittedName>
        <fullName evidence="5">Arf-GAP with Rho-GAP domain, ANK repeat and PH domain-containing protein 1</fullName>
    </submittedName>
</protein>
<feature type="domain" description="PH" evidence="3">
    <location>
        <begin position="609"/>
        <end position="720"/>
    </location>
</feature>
<dbReference type="SMART" id="SM00233">
    <property type="entry name" value="PH"/>
    <property type="match status" value="4"/>
</dbReference>
<evidence type="ECO:0000259" key="4">
    <source>
        <dbReference type="PROSITE" id="PS50115"/>
    </source>
</evidence>
<dbReference type="PRINTS" id="PR00405">
    <property type="entry name" value="REVINTRACTNG"/>
</dbReference>
<keyword evidence="1" id="KW-0862">Zinc</keyword>
<keyword evidence="1" id="KW-0479">Metal-binding</keyword>
<feature type="domain" description="Arf-GAP" evidence="4">
    <location>
        <begin position="405"/>
        <end position="530"/>
    </location>
</feature>
<evidence type="ECO:0000313" key="6">
    <source>
        <dbReference type="Proteomes" id="UP001174136"/>
    </source>
</evidence>
<gene>
    <name evidence="5" type="primary">ARAP1</name>
    <name evidence="5" type="ORF">N1851_024982</name>
</gene>
<keyword evidence="6" id="KW-1185">Reference proteome</keyword>
<organism evidence="5 6">
    <name type="scientific">Merluccius polli</name>
    <name type="common">Benguela hake</name>
    <name type="synonym">Merluccius cadenati</name>
    <dbReference type="NCBI Taxonomy" id="89951"/>
    <lineage>
        <taxon>Eukaryota</taxon>
        <taxon>Metazoa</taxon>
        <taxon>Chordata</taxon>
        <taxon>Craniata</taxon>
        <taxon>Vertebrata</taxon>
        <taxon>Euteleostomi</taxon>
        <taxon>Actinopterygii</taxon>
        <taxon>Neopterygii</taxon>
        <taxon>Teleostei</taxon>
        <taxon>Neoteleostei</taxon>
        <taxon>Acanthomorphata</taxon>
        <taxon>Zeiogadaria</taxon>
        <taxon>Gadariae</taxon>
        <taxon>Gadiformes</taxon>
        <taxon>Gadoidei</taxon>
        <taxon>Merlucciidae</taxon>
        <taxon>Merluccius</taxon>
    </lineage>
</organism>
<dbReference type="AlphaFoldDB" id="A0AA47NU03"/>
<evidence type="ECO:0000259" key="3">
    <source>
        <dbReference type="PROSITE" id="PS50003"/>
    </source>
</evidence>
<dbReference type="PANTHER" id="PTHR45899:SF3">
    <property type="entry name" value="ARF-GAP WITH RHO-GAP DOMAIN, ANK REPEAT AND PH DOMAIN-CONTAINING PROTEIN 1"/>
    <property type="match status" value="1"/>
</dbReference>
<name>A0AA47NU03_MERPO</name>
<dbReference type="PROSITE" id="PS50003">
    <property type="entry name" value="PH_DOMAIN"/>
    <property type="match status" value="3"/>
</dbReference>
<dbReference type="SUPFAM" id="SSF57863">
    <property type="entry name" value="ArfGap/RecO-like zinc finger"/>
    <property type="match status" value="1"/>
</dbReference>
<dbReference type="InterPro" id="IPR001849">
    <property type="entry name" value="PH_domain"/>
</dbReference>
<dbReference type="PROSITE" id="PS50115">
    <property type="entry name" value="ARFGAP"/>
    <property type="match status" value="1"/>
</dbReference>
<feature type="domain" description="PH" evidence="3">
    <location>
        <begin position="310"/>
        <end position="399"/>
    </location>
</feature>
<dbReference type="GO" id="GO:0008270">
    <property type="term" value="F:zinc ion binding"/>
    <property type="evidence" value="ECO:0007669"/>
    <property type="project" value="UniProtKB-KW"/>
</dbReference>
<feature type="domain" description="PH" evidence="3">
    <location>
        <begin position="203"/>
        <end position="295"/>
    </location>
</feature>
<dbReference type="Gene3D" id="2.30.29.30">
    <property type="entry name" value="Pleckstrin-homology domain (PH domain)/Phosphotyrosine-binding domain (PTB)"/>
    <property type="match status" value="3"/>
</dbReference>
<dbReference type="Pfam" id="PF00169">
    <property type="entry name" value="PH"/>
    <property type="match status" value="2"/>
</dbReference>
<evidence type="ECO:0000313" key="5">
    <source>
        <dbReference type="EMBL" id="KAK0138486.1"/>
    </source>
</evidence>
<dbReference type="Gene3D" id="1.10.220.150">
    <property type="entry name" value="Arf GTPase activating protein"/>
    <property type="match status" value="1"/>
</dbReference>
<dbReference type="InterPro" id="IPR038508">
    <property type="entry name" value="ArfGAP_dom_sf"/>
</dbReference>
<dbReference type="InterPro" id="IPR037278">
    <property type="entry name" value="ARFGAP/RecO"/>
</dbReference>
<feature type="compositionally biased region" description="Pro residues" evidence="2">
    <location>
        <begin position="62"/>
        <end position="74"/>
    </location>
</feature>
<keyword evidence="1" id="KW-0863">Zinc-finger</keyword>
<dbReference type="EMBL" id="JAOPHQ010004609">
    <property type="protein sequence ID" value="KAK0138486.1"/>
    <property type="molecule type" value="Genomic_DNA"/>
</dbReference>
<feature type="region of interest" description="Disordered" evidence="2">
    <location>
        <begin position="1"/>
        <end position="157"/>
    </location>
</feature>
<dbReference type="GO" id="GO:0005547">
    <property type="term" value="F:phosphatidylinositol-3,4,5-trisphosphate binding"/>
    <property type="evidence" value="ECO:0007669"/>
    <property type="project" value="TreeGrafter"/>
</dbReference>
<evidence type="ECO:0000256" key="1">
    <source>
        <dbReference type="PROSITE-ProRule" id="PRU00288"/>
    </source>
</evidence>
<reference evidence="5" key="1">
    <citation type="journal article" date="2023" name="Front. Mar. Sci.">
        <title>A new Merluccius polli reference genome to investigate the effects of global change in West African waters.</title>
        <authorList>
            <person name="Mateo J.L."/>
            <person name="Blanco-Fernandez C."/>
            <person name="Garcia-Vazquez E."/>
            <person name="Machado-Schiaffino G."/>
        </authorList>
    </citation>
    <scope>NUCLEOTIDE SEQUENCE</scope>
    <source>
        <strain evidence="5">C29</strain>
        <tissue evidence="5">Fin</tissue>
    </source>
</reference>
<sequence>MSRFLGMFARPLDTAESEEDSPSGHYRAFVDPTSVHPSPSHVHPGAASADDQAAAAAALPPATLPPATLPPATLPPEQEQQSPPPVVVSTEPEPLPTKKLRRPPTNTASGEDSSDDPETLLPSSHLANSPDKDMLLPVPRQRKGRYSSLCSDDEQLDDDESIANRRDSWQDYENIATQGSVYLPFSGRLGPPQKEGSAHNFTAVIKMGWLDKNPPQGALYYQRRWVKLDADYLRYFDSEKEVYSKRIISTAFITNVMCVGELKFEVVTNNRTFLFRAENEVERNDWVADLLDCTRGRRRSSTVSPGSPVTPDYQGHLELRGLRSKLFTVVVSDKVFLYKNMEDYRIGVGITSIDMNVGNIKDTDRRCFDLTTPYRIFCFTVESEQLKDQWVEAMRTAIGEALSNSEVAERIWAEPSNGCCADCGAASPDWASINLCVVVCKCCAGEHRGLGPSISKIRSLKMDRKVWTEDLIQLFLLLGNERVNGFWAANVPPSEALAPSSCSRDRRCFVSHKYRQGKYRKYHPLYGNQKELNNALCINVQCSDVLETLSLVFCGADVNCPTGMADCPSTLSLATAHGQPLQAEFLSRNLNTELPRSEVGGAMETVHYMPSAVGLLQRLPVQDRAPWRAPSQSARAERFSRRWCTLNDGSFSYYESDKNSNPNGTLKATEIMCLAVSPPEKHGYDHTFELYSDSDRLYLFGTDDPESHKEWVKSIAKTFIPANAEPLLRLGFERIGRLKYKDGLNLQTPKVGWFALVDSTLYAYLDNSQGEEIHLRKLLELSIQNDNEVLVLVERGRTLYMEGERKLDFAGWCSAIQSAAGSGGDTLSQQQLTDTDIPVIVHSCIGYITQCEIDRRTANGRK</sequence>
<dbReference type="GO" id="GO:0008360">
    <property type="term" value="P:regulation of cell shape"/>
    <property type="evidence" value="ECO:0007669"/>
    <property type="project" value="TreeGrafter"/>
</dbReference>
<proteinExistence type="predicted"/>
<comment type="caution">
    <text evidence="5">The sequence shown here is derived from an EMBL/GenBank/DDBJ whole genome shotgun (WGS) entry which is preliminary data.</text>
</comment>
<dbReference type="PANTHER" id="PTHR45899">
    <property type="entry name" value="RHO GTPASE ACTIVATING PROTEIN AT 15B, ISOFORM C"/>
    <property type="match status" value="1"/>
</dbReference>
<dbReference type="InterPro" id="IPR011993">
    <property type="entry name" value="PH-like_dom_sf"/>
</dbReference>
<dbReference type="Proteomes" id="UP001174136">
    <property type="component" value="Unassembled WGS sequence"/>
</dbReference>
<feature type="compositionally biased region" description="Low complexity" evidence="2">
    <location>
        <begin position="75"/>
        <end position="92"/>
    </location>
</feature>
<dbReference type="CDD" id="cd08837">
    <property type="entry name" value="ArfGap_ARAP"/>
    <property type="match status" value="1"/>
</dbReference>
<accession>A0AA47NU03</accession>
<dbReference type="SUPFAM" id="SSF50729">
    <property type="entry name" value="PH domain-like"/>
    <property type="match status" value="4"/>
</dbReference>
<dbReference type="GO" id="GO:0005737">
    <property type="term" value="C:cytoplasm"/>
    <property type="evidence" value="ECO:0007669"/>
    <property type="project" value="TreeGrafter"/>
</dbReference>
<dbReference type="SMART" id="SM00105">
    <property type="entry name" value="ArfGap"/>
    <property type="match status" value="1"/>
</dbReference>
<evidence type="ECO:0000256" key="2">
    <source>
        <dbReference type="SAM" id="MobiDB-lite"/>
    </source>
</evidence>